<dbReference type="Proteomes" id="UP000070138">
    <property type="component" value="Unassembled WGS sequence"/>
</dbReference>
<dbReference type="RefSeq" id="WP_062621815.1">
    <property type="nucleotide sequence ID" value="NZ_JRWG01000004.1"/>
</dbReference>
<evidence type="ECO:0000256" key="1">
    <source>
        <dbReference type="SAM" id="SignalP"/>
    </source>
</evidence>
<dbReference type="Pfam" id="PF21347">
    <property type="entry name" value="DUF3108_like"/>
    <property type="match status" value="1"/>
</dbReference>
<keyword evidence="1" id="KW-0732">Signal</keyword>
<evidence type="ECO:0000313" key="4">
    <source>
        <dbReference type="Proteomes" id="UP000070138"/>
    </source>
</evidence>
<dbReference type="STRING" id="1548749.LS48_08110"/>
<proteinExistence type="predicted"/>
<dbReference type="PATRIC" id="fig|1548749.3.peg.1709"/>
<feature type="chain" id="PRO_5007479701" description="DUF3108 domain-containing protein" evidence="1">
    <location>
        <begin position="22"/>
        <end position="229"/>
    </location>
</feature>
<keyword evidence="4" id="KW-1185">Reference proteome</keyword>
<dbReference type="AlphaFoldDB" id="A0A137RHR7"/>
<feature type="domain" description="DUF3108" evidence="2">
    <location>
        <begin position="32"/>
        <end position="224"/>
    </location>
</feature>
<sequence>MIKTFIISLLLLATVFPQASAQTGCSKFYPLKEGTKAELTSYDKKGKIAAVVDYTILNKTQTSEGEVATMKSSIKDDKGKLIAETEYDVTCDGTKISIDYNSMVSPMMMEQFQNMEYDISGVDLEIPNNLSVGQELPDAEMNMKISMSGINMNMDLTITNRKVIGKEDVTTPAGTFSCFVITYDMTTKMGMTQTSNSKQWIAEGVGMVKQEDYQRGKVSSSSVLTKFSK</sequence>
<gene>
    <name evidence="3" type="ORF">LS48_08110</name>
</gene>
<protein>
    <recommendedName>
        <fullName evidence="2">DUF3108 domain-containing protein</fullName>
    </recommendedName>
</protein>
<evidence type="ECO:0000259" key="2">
    <source>
        <dbReference type="Pfam" id="PF21347"/>
    </source>
</evidence>
<accession>A0A137RHR7</accession>
<evidence type="ECO:0000313" key="3">
    <source>
        <dbReference type="EMBL" id="KXN99032.1"/>
    </source>
</evidence>
<feature type="signal peptide" evidence="1">
    <location>
        <begin position="1"/>
        <end position="21"/>
    </location>
</feature>
<comment type="caution">
    <text evidence="3">The sequence shown here is derived from an EMBL/GenBank/DDBJ whole genome shotgun (WGS) entry which is preliminary data.</text>
</comment>
<dbReference type="EMBL" id="JRWG01000004">
    <property type="protein sequence ID" value="KXN99032.1"/>
    <property type="molecule type" value="Genomic_DNA"/>
</dbReference>
<organism evidence="3 4">
    <name type="scientific">Aequorivita aquimaris</name>
    <dbReference type="NCBI Taxonomy" id="1548749"/>
    <lineage>
        <taxon>Bacteria</taxon>
        <taxon>Pseudomonadati</taxon>
        <taxon>Bacteroidota</taxon>
        <taxon>Flavobacteriia</taxon>
        <taxon>Flavobacteriales</taxon>
        <taxon>Flavobacteriaceae</taxon>
        <taxon>Aequorivita</taxon>
    </lineage>
</organism>
<dbReference type="Gene3D" id="2.40.360.20">
    <property type="match status" value="1"/>
</dbReference>
<name>A0A137RHR7_9FLAO</name>
<dbReference type="InterPro" id="IPR049279">
    <property type="entry name" value="DUF3108-like"/>
</dbReference>
<reference evidence="3 4" key="2">
    <citation type="journal article" date="2016" name="Int. J. Syst. Evol. Microbiol.">
        <title>Vitellibacter aquimaris sp. nov., a marine bacterium isolated from seawater.</title>
        <authorList>
            <person name="Thevarajoo S."/>
            <person name="Selvaratnam C."/>
            <person name="Goh K.M."/>
            <person name="Hong K.W."/>
            <person name="Chan X.Y."/>
            <person name="Chan K.G."/>
            <person name="Chong C.S."/>
        </authorList>
    </citation>
    <scope>NUCLEOTIDE SEQUENCE [LARGE SCALE GENOMIC DNA]</scope>
    <source>
        <strain evidence="3 4">D-24</strain>
    </source>
</reference>
<dbReference type="OrthoDB" id="665223at2"/>
<reference evidence="4" key="1">
    <citation type="submission" date="2014-10" db="EMBL/GenBank/DDBJ databases">
        <title>Genome sequencing of Vitellibacter sp. D-24.</title>
        <authorList>
            <person name="Thevarajoo S."/>
            <person name="Selvaratnam C."/>
            <person name="Goh K.M."/>
            <person name="Chong C.S."/>
        </authorList>
    </citation>
    <scope>NUCLEOTIDE SEQUENCE [LARGE SCALE GENOMIC DNA]</scope>
    <source>
        <strain evidence="4">D-24</strain>
    </source>
</reference>